<proteinExistence type="predicted"/>
<feature type="transmembrane region" description="Helical" evidence="1">
    <location>
        <begin position="21"/>
        <end position="39"/>
    </location>
</feature>
<keyword evidence="1" id="KW-0472">Membrane</keyword>
<evidence type="ECO:0000256" key="1">
    <source>
        <dbReference type="SAM" id="Phobius"/>
    </source>
</evidence>
<keyword evidence="1" id="KW-1133">Transmembrane helix</keyword>
<name>A0A1L7I2Z6_9FLAO</name>
<gene>
    <name evidence="2" type="ORF">GRFL_1264</name>
</gene>
<keyword evidence="3" id="KW-1185">Reference proteome</keyword>
<evidence type="ECO:0000313" key="3">
    <source>
        <dbReference type="Proteomes" id="UP000186230"/>
    </source>
</evidence>
<evidence type="ECO:0008006" key="4">
    <source>
        <dbReference type="Google" id="ProtNLM"/>
    </source>
</evidence>
<evidence type="ECO:0000313" key="2">
    <source>
        <dbReference type="EMBL" id="APU67988.1"/>
    </source>
</evidence>
<dbReference type="AlphaFoldDB" id="A0A1L7I2Z6"/>
<organism evidence="2 3">
    <name type="scientific">Christiangramia flava JLT2011</name>
    <dbReference type="NCBI Taxonomy" id="1229726"/>
    <lineage>
        <taxon>Bacteria</taxon>
        <taxon>Pseudomonadati</taxon>
        <taxon>Bacteroidota</taxon>
        <taxon>Flavobacteriia</taxon>
        <taxon>Flavobacteriales</taxon>
        <taxon>Flavobacteriaceae</taxon>
        <taxon>Christiangramia</taxon>
    </lineage>
</organism>
<keyword evidence="1" id="KW-0812">Transmembrane</keyword>
<dbReference type="EMBL" id="CP016359">
    <property type="protein sequence ID" value="APU67988.1"/>
    <property type="molecule type" value="Genomic_DNA"/>
</dbReference>
<protein>
    <recommendedName>
        <fullName evidence="4">Adhesin domain-containing protein</fullName>
    </recommendedName>
</protein>
<dbReference type="KEGG" id="gfl:GRFL_1264"/>
<dbReference type="STRING" id="1229726.GRFL_1264"/>
<accession>A0A1L7I2Z6</accession>
<sequence>MIIFKPSAIEGFFNEDGRMNSLRIGIAVAFLMFGVVAIAQKDTRQSIDAQAVERLVIHTDEVFRISLHAEKTSQISINTHSEGEYFDNILLQSELANGTLQLVTEYPERLAGGFDKLSAHKVFSLEIDLVIPENLEVEIRSNIASVIADGSFLSLFADLNQGYCKLQNFTGSAVVNTFRGNIEVETTGGIVEATSRHGQVEIPDFMTGRNPLKLTSIDGNIRVVKTK</sequence>
<reference evidence="2 3" key="1">
    <citation type="submission" date="2016-07" db="EMBL/GenBank/DDBJ databases">
        <title>Multi-omics approach to identify versatile polysaccharide utilization systems of a marine flavobacterium Gramella flava.</title>
        <authorList>
            <person name="Tang K."/>
        </authorList>
    </citation>
    <scope>NUCLEOTIDE SEQUENCE [LARGE SCALE GENOMIC DNA]</scope>
    <source>
        <strain evidence="2 3">JLT2011</strain>
    </source>
</reference>
<dbReference type="Proteomes" id="UP000186230">
    <property type="component" value="Chromosome"/>
</dbReference>